<dbReference type="Gene3D" id="2.170.120.40">
    <property type="entry name" value="YbbR-like domain"/>
    <property type="match status" value="2"/>
</dbReference>
<dbReference type="EMBL" id="JXIQ01000197">
    <property type="protein sequence ID" value="KIY20554.1"/>
    <property type="molecule type" value="Genomic_DNA"/>
</dbReference>
<gene>
    <name evidence="1" type="ORF">UB32_18565</name>
</gene>
<name>A0A0D6Z4B8_9BACI</name>
<dbReference type="InterPro" id="IPR053154">
    <property type="entry name" value="c-di-AMP_regulator"/>
</dbReference>
<keyword evidence="2" id="KW-1185">Reference proteome</keyword>
<dbReference type="OrthoDB" id="2960905at2"/>
<accession>A0A0D6Z4B8</accession>
<evidence type="ECO:0000313" key="2">
    <source>
        <dbReference type="Proteomes" id="UP000032512"/>
    </source>
</evidence>
<protein>
    <recommendedName>
        <fullName evidence="3">YbbR-like domain-containing protein</fullName>
    </recommendedName>
</protein>
<dbReference type="AlphaFoldDB" id="A0A0D6Z4B8"/>
<reference evidence="1 2" key="1">
    <citation type="submission" date="2015-01" db="EMBL/GenBank/DDBJ databases">
        <title>Draft genome sequences of the supercritical CO2 tolerant bacteria Bacillus subterraneus MITOT1 and Bacillus cereus MIT0214.</title>
        <authorList>
            <person name="Peet K.C."/>
            <person name="Thompson J.R."/>
        </authorList>
    </citation>
    <scope>NUCLEOTIDE SEQUENCE [LARGE SCALE GENOMIC DNA]</scope>
    <source>
        <strain evidence="1 2">MITOT1</strain>
    </source>
</reference>
<sequence length="410" mass="44606">MDRWMDNPWFIRVVALVLAVLLFGSVSTNDSNKPGDVYVPSDETVETVKDVPVKRIYDTDTLVVSGVPETVTVTLQGPKNLVQQAKTLRNFEVFVDLTNADMGDQRVPITIKDVSERITVTIDPGYANISIQEKVTKEFSVEPEFSESIVESGYIAEQPTVKPNKVQITGAKDVVDRITYVKATVNSSGKITDTITREASVLALDKDMNKLDVIVEPAVVDVTIPVKSSSKKVPIDIVRKGNPPSGVTIDSITLETKETEILAAPDVLEKVEGVRVEVDVSKINEDTELTLPVIIGEGIVEVTPELVKVNVNVTKDSERTISKVPIGVNGIEAGYELAFLDPTDGETKLTVSGPNDLISALTVEDFQVLIDVSTLKEGTHEVDIKVTAPQNITWKLAKEKASISIAKKEA</sequence>
<comment type="caution">
    <text evidence="1">The sequence shown here is derived from an EMBL/GenBank/DDBJ whole genome shotgun (WGS) entry which is preliminary data.</text>
</comment>
<dbReference type="Pfam" id="PF07949">
    <property type="entry name" value="YbbR"/>
    <property type="match status" value="4"/>
</dbReference>
<dbReference type="Gene3D" id="2.170.120.30">
    <property type="match status" value="2"/>
</dbReference>
<dbReference type="RefSeq" id="WP_044396610.1">
    <property type="nucleotide sequence ID" value="NZ_JXIQ01000197.1"/>
</dbReference>
<dbReference type="PATRIC" id="fig|285983.3.peg.3286"/>
<proteinExistence type="predicted"/>
<organism evidence="1 2">
    <name type="scientific">Mesobacillus subterraneus</name>
    <dbReference type="NCBI Taxonomy" id="285983"/>
    <lineage>
        <taxon>Bacteria</taxon>
        <taxon>Bacillati</taxon>
        <taxon>Bacillota</taxon>
        <taxon>Bacilli</taxon>
        <taxon>Bacillales</taxon>
        <taxon>Bacillaceae</taxon>
        <taxon>Mesobacillus</taxon>
    </lineage>
</organism>
<dbReference type="Proteomes" id="UP000032512">
    <property type="component" value="Unassembled WGS sequence"/>
</dbReference>
<evidence type="ECO:0000313" key="1">
    <source>
        <dbReference type="EMBL" id="KIY20554.1"/>
    </source>
</evidence>
<dbReference type="InterPro" id="IPR012505">
    <property type="entry name" value="YbbR"/>
</dbReference>
<dbReference type="PANTHER" id="PTHR37804">
    <property type="entry name" value="CDAA REGULATORY PROTEIN CDAR"/>
    <property type="match status" value="1"/>
</dbReference>
<evidence type="ECO:0008006" key="3">
    <source>
        <dbReference type="Google" id="ProtNLM"/>
    </source>
</evidence>
<dbReference type="PANTHER" id="PTHR37804:SF1">
    <property type="entry name" value="CDAA REGULATORY PROTEIN CDAR"/>
    <property type="match status" value="1"/>
</dbReference>